<feature type="transmembrane region" description="Helical" evidence="1">
    <location>
        <begin position="141"/>
        <end position="162"/>
    </location>
</feature>
<dbReference type="InterPro" id="IPR050303">
    <property type="entry name" value="GatZ_KbaZ_carbometab"/>
</dbReference>
<dbReference type="EMBL" id="JACOOO010000006">
    <property type="protein sequence ID" value="MBC5628329.1"/>
    <property type="molecule type" value="Genomic_DNA"/>
</dbReference>
<sequence length="273" mass="30037">MTNAVKNISAEDKKVLRKVFKRSMFIGCSYNYERMQSLGYLYAMIPAIKAYYKDEEDRKEAYKRHFELFNTTPHICSFIMGLSTAMEKEKANNEDFDTTSINSVKVSLMGPLAGIGDSLFWGTLRIIAAGIGISLAEQGNILGPLLFLLIFNIPHYIVRYLGTMYGFGLGNGFLQKAYESGAMAFVTKAANIVGLMVVGAMTCSMVKITSPLILNLGGSELIIQDILNQIFPNLLPLVLTFCTFNFIKKGKSVNAILVALLVLGVLGRVVGIL</sequence>
<protein>
    <submittedName>
        <fullName evidence="2">PTS system mannose/fructose/sorbose family transporter subunit IID</fullName>
    </submittedName>
</protein>
<dbReference type="PANTHER" id="PTHR32502:SF23">
    <property type="entry name" value="TRANSPORT PROTEIN, PTS SYSTEM"/>
    <property type="match status" value="1"/>
</dbReference>
<dbReference type="PANTHER" id="PTHR32502">
    <property type="entry name" value="N-ACETYLGALACTOSAMINE PERMEASE II COMPONENT-RELATED"/>
    <property type="match status" value="1"/>
</dbReference>
<evidence type="ECO:0000313" key="2">
    <source>
        <dbReference type="EMBL" id="MBC5628329.1"/>
    </source>
</evidence>
<evidence type="ECO:0000256" key="1">
    <source>
        <dbReference type="SAM" id="Phobius"/>
    </source>
</evidence>
<comment type="caution">
    <text evidence="2">The sequence shown here is derived from an EMBL/GenBank/DDBJ whole genome shotgun (WGS) entry which is preliminary data.</text>
</comment>
<dbReference type="Proteomes" id="UP000596929">
    <property type="component" value="Unassembled WGS sequence"/>
</dbReference>
<dbReference type="InterPro" id="IPR004704">
    <property type="entry name" value="PTS_IID_man"/>
</dbReference>
<name>A0ABR7DAA4_9CLOT</name>
<keyword evidence="1" id="KW-0472">Membrane</keyword>
<keyword evidence="1" id="KW-0812">Transmembrane</keyword>
<proteinExistence type="predicted"/>
<evidence type="ECO:0000313" key="3">
    <source>
        <dbReference type="Proteomes" id="UP000596929"/>
    </source>
</evidence>
<organism evidence="2 3">
    <name type="scientific">Clostridium hominis</name>
    <dbReference type="NCBI Taxonomy" id="2763036"/>
    <lineage>
        <taxon>Bacteria</taxon>
        <taxon>Bacillati</taxon>
        <taxon>Bacillota</taxon>
        <taxon>Clostridia</taxon>
        <taxon>Eubacteriales</taxon>
        <taxon>Clostridiaceae</taxon>
        <taxon>Clostridium</taxon>
    </lineage>
</organism>
<gene>
    <name evidence="2" type="ORF">H8S20_05410</name>
</gene>
<dbReference type="Pfam" id="PF03613">
    <property type="entry name" value="EIID-AGA"/>
    <property type="match status" value="1"/>
</dbReference>
<accession>A0ABR7DAA4</accession>
<feature type="transmembrane region" description="Helical" evidence="1">
    <location>
        <begin position="253"/>
        <end position="271"/>
    </location>
</feature>
<dbReference type="RefSeq" id="WP_032118204.1">
    <property type="nucleotide sequence ID" value="NZ_JACOOO010000006.1"/>
</dbReference>
<dbReference type="PROSITE" id="PS51108">
    <property type="entry name" value="PTS_EIID"/>
    <property type="match status" value="1"/>
</dbReference>
<keyword evidence="3" id="KW-1185">Reference proteome</keyword>
<reference evidence="2 3" key="1">
    <citation type="submission" date="2020-08" db="EMBL/GenBank/DDBJ databases">
        <title>Genome public.</title>
        <authorList>
            <person name="Liu C."/>
            <person name="Sun Q."/>
        </authorList>
    </citation>
    <scope>NUCLEOTIDE SEQUENCE [LARGE SCALE GENOMIC DNA]</scope>
    <source>
        <strain evidence="2 3">NSJ-6</strain>
    </source>
</reference>
<feature type="transmembrane region" description="Helical" evidence="1">
    <location>
        <begin position="182"/>
        <end position="206"/>
    </location>
</feature>
<keyword evidence="1" id="KW-1133">Transmembrane helix</keyword>